<organism evidence="1 2">
    <name type="scientific">Paenibacillus rhizosphaerae</name>
    <dbReference type="NCBI Taxonomy" id="297318"/>
    <lineage>
        <taxon>Bacteria</taxon>
        <taxon>Bacillati</taxon>
        <taxon>Bacillota</taxon>
        <taxon>Bacilli</taxon>
        <taxon>Bacillales</taxon>
        <taxon>Paenibacillaceae</taxon>
        <taxon>Paenibacillus</taxon>
    </lineage>
</organism>
<gene>
    <name evidence="1" type="ORF">BK138_21715</name>
</gene>
<keyword evidence="2" id="KW-1185">Reference proteome</keyword>
<dbReference type="Proteomes" id="UP000187172">
    <property type="component" value="Unassembled WGS sequence"/>
</dbReference>
<dbReference type="EMBL" id="MRTP01000006">
    <property type="protein sequence ID" value="OMF52694.1"/>
    <property type="molecule type" value="Genomic_DNA"/>
</dbReference>
<evidence type="ECO:0000313" key="2">
    <source>
        <dbReference type="Proteomes" id="UP000187172"/>
    </source>
</evidence>
<sequence>MECIVRFEVKYPEGNKQLRGLIWTGEDGHPTEDQLIQMFKDMKYNVRASEREQLQFVPLDPGAGYTSIRITELDTGKEKYTEDRDLKNVISTLMPKGPLGL</sequence>
<proteinExistence type="predicted"/>
<dbReference type="RefSeq" id="WP_076172867.1">
    <property type="nucleotide sequence ID" value="NZ_MRTP01000006.1"/>
</dbReference>
<reference evidence="1 2" key="1">
    <citation type="submission" date="2016-11" db="EMBL/GenBank/DDBJ databases">
        <title>Paenibacillus species isolates.</title>
        <authorList>
            <person name="Beno S.M."/>
        </authorList>
    </citation>
    <scope>NUCLEOTIDE SEQUENCE [LARGE SCALE GENOMIC DNA]</scope>
    <source>
        <strain evidence="1 2">FSL R5-0378</strain>
    </source>
</reference>
<dbReference type="STRING" id="297318.BK138_21715"/>
<evidence type="ECO:0008006" key="3">
    <source>
        <dbReference type="Google" id="ProtNLM"/>
    </source>
</evidence>
<accession>A0A1R1ELI6</accession>
<comment type="caution">
    <text evidence="1">The sequence shown here is derived from an EMBL/GenBank/DDBJ whole genome shotgun (WGS) entry which is preliminary data.</text>
</comment>
<protein>
    <recommendedName>
        <fullName evidence="3">DUF3892 domain-containing protein</fullName>
    </recommendedName>
</protein>
<dbReference type="AlphaFoldDB" id="A0A1R1ELI6"/>
<evidence type="ECO:0000313" key="1">
    <source>
        <dbReference type="EMBL" id="OMF52694.1"/>
    </source>
</evidence>
<name>A0A1R1ELI6_9BACL</name>